<dbReference type="GO" id="GO:0005886">
    <property type="term" value="C:plasma membrane"/>
    <property type="evidence" value="ECO:0007669"/>
    <property type="project" value="TreeGrafter"/>
</dbReference>
<dbReference type="PROSITE" id="PS50887">
    <property type="entry name" value="GGDEF"/>
    <property type="match status" value="1"/>
</dbReference>
<feature type="transmembrane region" description="Helical" evidence="5">
    <location>
        <begin position="15"/>
        <end position="36"/>
    </location>
</feature>
<feature type="transmembrane region" description="Helical" evidence="5">
    <location>
        <begin position="320"/>
        <end position="339"/>
    </location>
</feature>
<dbReference type="EMBL" id="CP002339">
    <property type="protein sequence ID" value="AEF04688.1"/>
    <property type="molecule type" value="Genomic_DNA"/>
</dbReference>
<dbReference type="FunFam" id="3.30.70.270:FF:000001">
    <property type="entry name" value="Diguanylate cyclase domain protein"/>
    <property type="match status" value="1"/>
</dbReference>
<evidence type="ECO:0000313" key="7">
    <source>
        <dbReference type="EMBL" id="AEF04688.1"/>
    </source>
</evidence>
<dbReference type="SMART" id="SM00267">
    <property type="entry name" value="GGDEF"/>
    <property type="match status" value="1"/>
</dbReference>
<dbReference type="InterPro" id="IPR029787">
    <property type="entry name" value="Nucleotide_cyclase"/>
</dbReference>
<dbReference type="KEGG" id="alt:ambt_15890"/>
<reference evidence="7 8" key="1">
    <citation type="journal article" date="2011" name="J. Bacteriol.">
        <title>Complete genome sequence of the polycyclic aromatic hydrocarbon-degrading bacterium Alteromonas sp. strain SN2.</title>
        <authorList>
            <person name="Jin H.M."/>
            <person name="Jeong H."/>
            <person name="Moon E.J."/>
            <person name="Math R.K."/>
            <person name="Lee K."/>
            <person name="Kim H.J."/>
            <person name="Jeon C.O."/>
            <person name="Oh T.K."/>
            <person name="Kim J.F."/>
        </authorList>
    </citation>
    <scope>NUCLEOTIDE SEQUENCE [LARGE SCALE GENOMIC DNA]</scope>
    <source>
        <strain evidence="8">JCM 17741 / KACC 18427 / KCTC 11700BP / SN2</strain>
    </source>
</reference>
<accession>F5ZEY8</accession>
<keyword evidence="4" id="KW-0175">Coiled coil</keyword>
<feature type="transmembrane region" description="Helical" evidence="5">
    <location>
        <begin position="377"/>
        <end position="398"/>
    </location>
</feature>
<evidence type="ECO:0000256" key="5">
    <source>
        <dbReference type="SAM" id="Phobius"/>
    </source>
</evidence>
<keyword evidence="7" id="KW-0012">Acyltransferase</keyword>
<name>F5ZEY8_ALTNA</name>
<feature type="domain" description="GGDEF" evidence="6">
    <location>
        <begin position="498"/>
        <end position="633"/>
    </location>
</feature>
<dbReference type="GO" id="GO:1902201">
    <property type="term" value="P:negative regulation of bacterial-type flagellum-dependent cell motility"/>
    <property type="evidence" value="ECO:0007669"/>
    <property type="project" value="TreeGrafter"/>
</dbReference>
<dbReference type="Pfam" id="PF00990">
    <property type="entry name" value="GGDEF"/>
    <property type="match status" value="1"/>
</dbReference>
<feature type="transmembrane region" description="Helical" evidence="5">
    <location>
        <begin position="293"/>
        <end position="313"/>
    </location>
</feature>
<proteinExistence type="predicted"/>
<dbReference type="AlphaFoldDB" id="F5ZEY8"/>
<dbReference type="SUPFAM" id="SSF55073">
    <property type="entry name" value="Nucleotide cyclase"/>
    <property type="match status" value="1"/>
</dbReference>
<keyword evidence="5" id="KW-0472">Membrane</keyword>
<keyword evidence="8" id="KW-1185">Reference proteome</keyword>
<dbReference type="InterPro" id="IPR050469">
    <property type="entry name" value="Diguanylate_Cyclase"/>
</dbReference>
<dbReference type="GO" id="GO:0043709">
    <property type="term" value="P:cell adhesion involved in single-species biofilm formation"/>
    <property type="evidence" value="ECO:0007669"/>
    <property type="project" value="TreeGrafter"/>
</dbReference>
<dbReference type="EC" id="2.7.7.65" evidence="2"/>
<dbReference type="eggNOG" id="COG3706">
    <property type="taxonomic scope" value="Bacteria"/>
</dbReference>
<dbReference type="Gene3D" id="2.60.40.2380">
    <property type="match status" value="1"/>
</dbReference>
<evidence type="ECO:0000259" key="6">
    <source>
        <dbReference type="PROSITE" id="PS50887"/>
    </source>
</evidence>
<dbReference type="NCBIfam" id="TIGR00254">
    <property type="entry name" value="GGDEF"/>
    <property type="match status" value="1"/>
</dbReference>
<feature type="coiled-coil region" evidence="4">
    <location>
        <begin position="414"/>
        <end position="470"/>
    </location>
</feature>
<keyword evidence="7" id="KW-0808">Transferase</keyword>
<evidence type="ECO:0000256" key="3">
    <source>
        <dbReference type="ARBA" id="ARBA00034247"/>
    </source>
</evidence>
<dbReference type="InterPro" id="IPR000160">
    <property type="entry name" value="GGDEF_dom"/>
</dbReference>
<dbReference type="Pfam" id="PF07695">
    <property type="entry name" value="7TMR-DISM_7TM"/>
    <property type="match status" value="1"/>
</dbReference>
<dbReference type="PANTHER" id="PTHR45138">
    <property type="entry name" value="REGULATORY COMPONENTS OF SENSORY TRANSDUCTION SYSTEM"/>
    <property type="match status" value="1"/>
</dbReference>
<feature type="transmembrane region" description="Helical" evidence="5">
    <location>
        <begin position="345"/>
        <end position="365"/>
    </location>
</feature>
<feature type="transmembrane region" description="Helical" evidence="5">
    <location>
        <begin position="262"/>
        <end position="281"/>
    </location>
</feature>
<feature type="transmembrane region" description="Helical" evidence="5">
    <location>
        <begin position="225"/>
        <end position="250"/>
    </location>
</feature>
<dbReference type="CDD" id="cd01949">
    <property type="entry name" value="GGDEF"/>
    <property type="match status" value="1"/>
</dbReference>
<dbReference type="InterPro" id="IPR043128">
    <property type="entry name" value="Rev_trsase/Diguanyl_cyclase"/>
</dbReference>
<evidence type="ECO:0000313" key="8">
    <source>
        <dbReference type="Proteomes" id="UP000000683"/>
    </source>
</evidence>
<keyword evidence="5" id="KW-1133">Transmembrane helix</keyword>
<keyword evidence="5" id="KW-0812">Transmembrane</keyword>
<comment type="cofactor">
    <cofactor evidence="1">
        <name>Mg(2+)</name>
        <dbReference type="ChEBI" id="CHEBI:18420"/>
    </cofactor>
</comment>
<feature type="transmembrane region" description="Helical" evidence="5">
    <location>
        <begin position="197"/>
        <end position="219"/>
    </location>
</feature>
<dbReference type="PANTHER" id="PTHR45138:SF9">
    <property type="entry name" value="DIGUANYLATE CYCLASE DGCM-RELATED"/>
    <property type="match status" value="1"/>
</dbReference>
<dbReference type="InterPro" id="IPR011623">
    <property type="entry name" value="7TMR_DISM_rcpt_extracell_dom1"/>
</dbReference>
<dbReference type="Gene3D" id="3.30.70.270">
    <property type="match status" value="1"/>
</dbReference>
<sequence length="635" mass="70687">MVMHINRQEVRNYDLYLFVITVVAVSIFAFVALSVVPERTTNSRISQLAFISDPEERLTFETVLDNTADNSPALWTPTVSPVNLGMSSDVHWFSFVVTPDSSRAVSYLFEIDYALLDSVEVAVYPPSSSSAIVRYQAGDNLAFDVRPIANNTPLFSLPLSAKPQTVVVRVESSGTIRMPIAVWEEREFIEYAASQNLALGLFFGFLCAMAISNIFLFFTTKNRSFLFYTGYALSLGLTLASLQGLGYAYLWPEQVWLQGKAVLIFGNATILFAVLFSRHLLPIAEFSPLVDKISQVAAWAFGVCILTSTLLPYPFAIKLYLVMLAIIVFVAMFIGGWLSFKGVAIARYFSVAWLFLLVSGFVVSLDSVNIINLGISTSYLLIIAGTVETVILALILAINYSHSYDELITTQAFALEQEQQASKAKEDLLEVQKRYQDDLEYKVEERTLELEITLRELSEVNQELERLTAIDPLTGINNRRHFDKKLKSEGRRSRREQTPLSIAVIDIDHFKRINDKYGHAGGDACLIHITGIIQGMLLRLSDDLCRIGGEEFALILPNTDSDGAYHVVEAIRDRIEKSPIMFDGEAIQLTISAGLATSIITDEDHAAALLRLADEQLYAAKESGRNKVLFKPISG</sequence>
<evidence type="ECO:0000256" key="1">
    <source>
        <dbReference type="ARBA" id="ARBA00001946"/>
    </source>
</evidence>
<organism evidence="7 8">
    <name type="scientific">Alteromonas naphthalenivorans</name>
    <dbReference type="NCBI Taxonomy" id="715451"/>
    <lineage>
        <taxon>Bacteria</taxon>
        <taxon>Pseudomonadati</taxon>
        <taxon>Pseudomonadota</taxon>
        <taxon>Gammaproteobacteria</taxon>
        <taxon>Alteromonadales</taxon>
        <taxon>Alteromonadaceae</taxon>
        <taxon>Alteromonas/Salinimonas group</taxon>
        <taxon>Alteromonas</taxon>
    </lineage>
</organism>
<evidence type="ECO:0000256" key="4">
    <source>
        <dbReference type="SAM" id="Coils"/>
    </source>
</evidence>
<dbReference type="Proteomes" id="UP000000683">
    <property type="component" value="Chromosome"/>
</dbReference>
<comment type="catalytic activity">
    <reaction evidence="3">
        <text>2 GTP = 3',3'-c-di-GMP + 2 diphosphate</text>
        <dbReference type="Rhea" id="RHEA:24898"/>
        <dbReference type="ChEBI" id="CHEBI:33019"/>
        <dbReference type="ChEBI" id="CHEBI:37565"/>
        <dbReference type="ChEBI" id="CHEBI:58805"/>
        <dbReference type="EC" id="2.7.7.65"/>
    </reaction>
</comment>
<dbReference type="HOGENOM" id="CLU_000445_105_4_6"/>
<dbReference type="Pfam" id="PF07696">
    <property type="entry name" value="7TMR-DISMED2"/>
    <property type="match status" value="1"/>
</dbReference>
<dbReference type="InterPro" id="IPR011622">
    <property type="entry name" value="7TMR_DISM_rcpt_extracell_dom2"/>
</dbReference>
<dbReference type="GO" id="GO:0052621">
    <property type="term" value="F:diguanylate cyclase activity"/>
    <property type="evidence" value="ECO:0007669"/>
    <property type="project" value="UniProtKB-EC"/>
</dbReference>
<protein>
    <recommendedName>
        <fullName evidence="2">diguanylate cyclase</fullName>
        <ecNumber evidence="2">2.7.7.65</ecNumber>
    </recommendedName>
</protein>
<gene>
    <name evidence="7" type="ordered locus">ambt_15890</name>
</gene>
<evidence type="ECO:0000256" key="2">
    <source>
        <dbReference type="ARBA" id="ARBA00012528"/>
    </source>
</evidence>
<dbReference type="GO" id="GO:0016746">
    <property type="term" value="F:acyltransferase activity"/>
    <property type="evidence" value="ECO:0007669"/>
    <property type="project" value="UniProtKB-KW"/>
</dbReference>